<dbReference type="Gene3D" id="2.30.130.110">
    <property type="match status" value="1"/>
</dbReference>
<dbReference type="GO" id="GO:0019698">
    <property type="term" value="P:D-galacturonate catabolic process"/>
    <property type="evidence" value="ECO:0007669"/>
    <property type="project" value="TreeGrafter"/>
</dbReference>
<keyword evidence="1" id="KW-0456">Lyase</keyword>
<dbReference type="SMART" id="SM00858">
    <property type="entry name" value="SAF"/>
    <property type="match status" value="1"/>
</dbReference>
<reference evidence="3 4" key="1">
    <citation type="submission" date="2016-11" db="EMBL/GenBank/DDBJ databases">
        <authorList>
            <person name="Manzoor S."/>
        </authorList>
    </citation>
    <scope>NUCLEOTIDE SEQUENCE [LARGE SCALE GENOMIC DNA]</scope>
    <source>
        <strain evidence="3">Clostridium ultunense strain Esp</strain>
    </source>
</reference>
<name>M1ZLL4_9FIRM</name>
<dbReference type="RefSeq" id="WP_005587711.1">
    <property type="nucleotide sequence ID" value="NZ_LT669839.1"/>
</dbReference>
<dbReference type="Proteomes" id="UP000245423">
    <property type="component" value="Chromosome 1"/>
</dbReference>
<evidence type="ECO:0000313" key="4">
    <source>
        <dbReference type="Proteomes" id="UP000245423"/>
    </source>
</evidence>
<dbReference type="GO" id="GO:0016829">
    <property type="term" value="F:lyase activity"/>
    <property type="evidence" value="ECO:0007669"/>
    <property type="project" value="UniProtKB-KW"/>
</dbReference>
<dbReference type="PANTHER" id="PTHR30536">
    <property type="entry name" value="ALTRONATE/GALACTARATE DEHYDRATASE"/>
    <property type="match status" value="1"/>
</dbReference>
<accession>M1ZLL4</accession>
<gene>
    <name evidence="3" type="ORF">CUESP1_0535</name>
</gene>
<proteinExistence type="predicted"/>
<evidence type="ECO:0000313" key="3">
    <source>
        <dbReference type="EMBL" id="SHD75921.1"/>
    </source>
</evidence>
<dbReference type="CDD" id="cd11613">
    <property type="entry name" value="SAF_AH_GD"/>
    <property type="match status" value="1"/>
</dbReference>
<evidence type="ECO:0000256" key="1">
    <source>
        <dbReference type="ARBA" id="ARBA00023239"/>
    </source>
</evidence>
<dbReference type="OrthoDB" id="9804574at2"/>
<sequence length="88" mass="10101">MNRRLLVINEKDNVGVLLEDCKAGEFCCYKDENVKALEDIQFGHKIALKDISRGDIVYKYGEEIGYALEDIAKGQWIHNHNMGCRRGK</sequence>
<dbReference type="PANTHER" id="PTHR30536:SF5">
    <property type="entry name" value="ALTRONATE DEHYDRATASE"/>
    <property type="match status" value="1"/>
</dbReference>
<dbReference type="InterPro" id="IPR013974">
    <property type="entry name" value="SAF"/>
</dbReference>
<organism evidence="3 4">
    <name type="scientific">[Clostridium] ultunense Esp</name>
    <dbReference type="NCBI Taxonomy" id="1288971"/>
    <lineage>
        <taxon>Bacteria</taxon>
        <taxon>Bacillati</taxon>
        <taxon>Bacillota</taxon>
        <taxon>Tissierellia</taxon>
        <taxon>Tissierellales</taxon>
        <taxon>Tepidimicrobiaceae</taxon>
        <taxon>Schnuerera</taxon>
    </lineage>
</organism>
<dbReference type="Pfam" id="PF08666">
    <property type="entry name" value="SAF"/>
    <property type="match status" value="1"/>
</dbReference>
<keyword evidence="4" id="KW-1185">Reference proteome</keyword>
<dbReference type="AlphaFoldDB" id="M1ZLL4"/>
<feature type="domain" description="SAF" evidence="2">
    <location>
        <begin position="12"/>
        <end position="83"/>
    </location>
</feature>
<dbReference type="InterPro" id="IPR052172">
    <property type="entry name" value="UxaA_altronate/galactarate_dh"/>
</dbReference>
<dbReference type="InterPro" id="IPR044144">
    <property type="entry name" value="SAF_UxaA/GarD"/>
</dbReference>
<protein>
    <recommendedName>
        <fullName evidence="2">SAF domain-containing protein</fullName>
    </recommendedName>
</protein>
<dbReference type="HOGENOM" id="CLU_084161_3_0_9"/>
<dbReference type="EMBL" id="LT669839">
    <property type="protein sequence ID" value="SHD75921.1"/>
    <property type="molecule type" value="Genomic_DNA"/>
</dbReference>
<evidence type="ECO:0000259" key="2">
    <source>
        <dbReference type="SMART" id="SM00858"/>
    </source>
</evidence>